<organism evidence="3">
    <name type="scientific">uncultured Nocardioidaceae bacterium</name>
    <dbReference type="NCBI Taxonomy" id="253824"/>
    <lineage>
        <taxon>Bacteria</taxon>
        <taxon>Bacillati</taxon>
        <taxon>Actinomycetota</taxon>
        <taxon>Actinomycetes</taxon>
        <taxon>Propionibacteriales</taxon>
        <taxon>Nocardioidaceae</taxon>
        <taxon>environmental samples</taxon>
    </lineage>
</organism>
<gene>
    <name evidence="3" type="ORF">AVDCRST_MAG29-1556</name>
</gene>
<dbReference type="InterPro" id="IPR003477">
    <property type="entry name" value="PemK-like"/>
</dbReference>
<proteinExistence type="inferred from homology"/>
<dbReference type="Pfam" id="PF02452">
    <property type="entry name" value="PemK_toxin"/>
    <property type="match status" value="1"/>
</dbReference>
<dbReference type="InterPro" id="IPR011067">
    <property type="entry name" value="Plasmid_toxin/cell-grow_inhib"/>
</dbReference>
<evidence type="ECO:0000256" key="1">
    <source>
        <dbReference type="ARBA" id="ARBA00007521"/>
    </source>
</evidence>
<dbReference type="SUPFAM" id="SSF50118">
    <property type="entry name" value="Cell growth inhibitor/plasmid maintenance toxic component"/>
    <property type="match status" value="1"/>
</dbReference>
<evidence type="ECO:0000256" key="2">
    <source>
        <dbReference type="ARBA" id="ARBA00022649"/>
    </source>
</evidence>
<dbReference type="AlphaFoldDB" id="A0A6J4LQL2"/>
<keyword evidence="2" id="KW-1277">Toxin-antitoxin system</keyword>
<protein>
    <submittedName>
        <fullName evidence="3">Programmed cell death toxin YdcE</fullName>
    </submittedName>
</protein>
<sequence length="82" mass="8781">MVTVVPVTSNTDRVFPFQTLLPAHETGLRNDSKAQAEQVRSIAVERLGAVLGIAPAGVMAHLDDALRLAEGTLRTQASAENW</sequence>
<name>A0A6J4LQL2_9ACTN</name>
<evidence type="ECO:0000313" key="3">
    <source>
        <dbReference type="EMBL" id="CAA9339590.1"/>
    </source>
</evidence>
<dbReference type="Gene3D" id="2.30.30.110">
    <property type="match status" value="1"/>
</dbReference>
<accession>A0A6J4LQL2</accession>
<dbReference type="GO" id="GO:0003677">
    <property type="term" value="F:DNA binding"/>
    <property type="evidence" value="ECO:0007669"/>
    <property type="project" value="InterPro"/>
</dbReference>
<dbReference type="EMBL" id="CADCUG010000093">
    <property type="protein sequence ID" value="CAA9339590.1"/>
    <property type="molecule type" value="Genomic_DNA"/>
</dbReference>
<comment type="similarity">
    <text evidence="1">Belongs to the PemK/MazF family.</text>
</comment>
<reference evidence="3" key="1">
    <citation type="submission" date="2020-02" db="EMBL/GenBank/DDBJ databases">
        <authorList>
            <person name="Meier V. D."/>
        </authorList>
    </citation>
    <scope>NUCLEOTIDE SEQUENCE</scope>
    <source>
        <strain evidence="3">AVDCRST_MAG29</strain>
    </source>
</reference>